<evidence type="ECO:0000313" key="7">
    <source>
        <dbReference type="Proteomes" id="UP000095725"/>
    </source>
</evidence>
<dbReference type="InterPro" id="IPR009061">
    <property type="entry name" value="DNA-bd_dom_put_sf"/>
</dbReference>
<evidence type="ECO:0000313" key="9">
    <source>
        <dbReference type="Proteomes" id="UP000491168"/>
    </source>
</evidence>
<evidence type="ECO:0000259" key="1">
    <source>
        <dbReference type="Pfam" id="PF12728"/>
    </source>
</evidence>
<accession>A0A174WMB3</accession>
<dbReference type="RefSeq" id="WP_022042772.1">
    <property type="nucleotide sequence ID" value="NZ_CAXSUM010000001.1"/>
</dbReference>
<dbReference type="EMBL" id="CZAI01000002">
    <property type="protein sequence ID" value="CUO82179.1"/>
    <property type="molecule type" value="Genomic_DNA"/>
</dbReference>
<evidence type="ECO:0000313" key="8">
    <source>
        <dbReference type="Proteomes" id="UP000427825"/>
    </source>
</evidence>
<dbReference type="GO" id="GO:0003677">
    <property type="term" value="F:DNA binding"/>
    <property type="evidence" value="ECO:0007669"/>
    <property type="project" value="InterPro"/>
</dbReference>
<proteinExistence type="predicted"/>
<dbReference type="AlphaFoldDB" id="A0A174WMB3"/>
<evidence type="ECO:0000313" key="4">
    <source>
        <dbReference type="EMBL" id="KAA5476716.1"/>
    </source>
</evidence>
<dbReference type="Proteomes" id="UP000491168">
    <property type="component" value="Unassembled WGS sequence"/>
</dbReference>
<dbReference type="NCBIfam" id="TIGR01764">
    <property type="entry name" value="excise"/>
    <property type="match status" value="1"/>
</dbReference>
<gene>
    <name evidence="2" type="ORF">ERS852494_00818</name>
    <name evidence="3" type="ORF">ERS852558_03431</name>
    <name evidence="5" type="ORF">F2Y35_17915</name>
    <name evidence="4" type="ORF">F2Y39_12300</name>
</gene>
<dbReference type="InterPro" id="IPR041657">
    <property type="entry name" value="HTH_17"/>
</dbReference>
<evidence type="ECO:0000313" key="6">
    <source>
        <dbReference type="Proteomes" id="UP000095657"/>
    </source>
</evidence>
<dbReference type="SUPFAM" id="SSF46955">
    <property type="entry name" value="Putative DNA-binding domain"/>
    <property type="match status" value="1"/>
</dbReference>
<dbReference type="Pfam" id="PF12728">
    <property type="entry name" value="HTH_17"/>
    <property type="match status" value="1"/>
</dbReference>
<dbReference type="STRING" id="47678.ERS852494_00818"/>
<dbReference type="EMBL" id="VVYJ01000006">
    <property type="protein sequence ID" value="KAA5476716.1"/>
    <property type="molecule type" value="Genomic_DNA"/>
</dbReference>
<dbReference type="Proteomes" id="UP000095657">
    <property type="component" value="Unassembled WGS sequence"/>
</dbReference>
<protein>
    <submittedName>
        <fullName evidence="3">Excisionase</fullName>
    </submittedName>
    <submittedName>
        <fullName evidence="4">Helix-turn-helix domain-containing protein</fullName>
    </submittedName>
</protein>
<dbReference type="EMBL" id="VVYF01000020">
    <property type="protein sequence ID" value="KAA5488340.1"/>
    <property type="molecule type" value="Genomic_DNA"/>
</dbReference>
<evidence type="ECO:0000313" key="3">
    <source>
        <dbReference type="EMBL" id="CUQ45387.1"/>
    </source>
</evidence>
<dbReference type="Proteomes" id="UP000095725">
    <property type="component" value="Unassembled WGS sequence"/>
</dbReference>
<reference evidence="6 7" key="1">
    <citation type="submission" date="2015-09" db="EMBL/GenBank/DDBJ databases">
        <authorList>
            <consortium name="Pathogen Informatics"/>
        </authorList>
    </citation>
    <scope>NUCLEOTIDE SEQUENCE [LARGE SCALE GENOMIC DNA]</scope>
    <source>
        <strain evidence="2 6">2789STDY5834880</strain>
        <strain evidence="3 7">2789STDY5834946</strain>
    </source>
</reference>
<dbReference type="Proteomes" id="UP000427825">
    <property type="component" value="Unassembled WGS sequence"/>
</dbReference>
<dbReference type="EMBL" id="CZBL01000016">
    <property type="protein sequence ID" value="CUQ45387.1"/>
    <property type="molecule type" value="Genomic_DNA"/>
</dbReference>
<evidence type="ECO:0000313" key="2">
    <source>
        <dbReference type="EMBL" id="CUO82179.1"/>
    </source>
</evidence>
<organism evidence="3 7">
    <name type="scientific">Bacteroides caccae</name>
    <dbReference type="NCBI Taxonomy" id="47678"/>
    <lineage>
        <taxon>Bacteria</taxon>
        <taxon>Pseudomonadati</taxon>
        <taxon>Bacteroidota</taxon>
        <taxon>Bacteroidia</taxon>
        <taxon>Bacteroidales</taxon>
        <taxon>Bacteroidaceae</taxon>
        <taxon>Bacteroides</taxon>
    </lineage>
</organism>
<dbReference type="InterPro" id="IPR010093">
    <property type="entry name" value="SinI_DNA-bd"/>
</dbReference>
<name>A0A174WMB3_9BACE</name>
<reference evidence="8 9" key="2">
    <citation type="journal article" date="2019" name="Nat. Med.">
        <title>A library of human gut bacterial isolates paired with longitudinal multiomics data enables mechanistic microbiome research.</title>
        <authorList>
            <person name="Poyet M."/>
            <person name="Groussin M."/>
            <person name="Gibbons S.M."/>
            <person name="Avila-Pacheco J."/>
            <person name="Jiang X."/>
            <person name="Kearney S.M."/>
            <person name="Perrotta A.R."/>
            <person name="Berdy B."/>
            <person name="Zhao S."/>
            <person name="Lieberman T.D."/>
            <person name="Swanson P.K."/>
            <person name="Smith M."/>
            <person name="Roesemann S."/>
            <person name="Alexander J.E."/>
            <person name="Rich S.A."/>
            <person name="Livny J."/>
            <person name="Vlamakis H."/>
            <person name="Clish C."/>
            <person name="Bullock K."/>
            <person name="Deik A."/>
            <person name="Scott J."/>
            <person name="Pierce K.A."/>
            <person name="Xavier R.J."/>
            <person name="Alm E.J."/>
        </authorList>
    </citation>
    <scope>NUCLEOTIDE SEQUENCE [LARGE SCALE GENOMIC DNA]</scope>
    <source>
        <strain evidence="5 9">BIOML-A21</strain>
        <strain evidence="4 8">BIOML-A25</strain>
    </source>
</reference>
<feature type="domain" description="Helix-turn-helix" evidence="1">
    <location>
        <begin position="45"/>
        <end position="94"/>
    </location>
</feature>
<evidence type="ECO:0000313" key="5">
    <source>
        <dbReference type="EMBL" id="KAA5488340.1"/>
    </source>
</evidence>
<sequence length="126" mass="15067">MEETNIRFEDLPEAVQWIKNKLTEIALKIDRMHGNAIEKEEPPQWFSIQELCDYLPEHPAIQTVYTWTSANRIPYYKEGKRIRFLKSEIDKWMLNSKLKSRDELEKEAQNFVESKRKNAFYGTKKG</sequence>